<dbReference type="InterPro" id="IPR001214">
    <property type="entry name" value="SET_dom"/>
</dbReference>
<dbReference type="SUPFAM" id="SSF82199">
    <property type="entry name" value="SET domain"/>
    <property type="match status" value="1"/>
</dbReference>
<proteinExistence type="predicted"/>
<dbReference type="Pfam" id="PF00856">
    <property type="entry name" value="SET"/>
    <property type="match status" value="1"/>
</dbReference>
<organism evidence="2 3">
    <name type="scientific">Lachancea mirantina</name>
    <dbReference type="NCBI Taxonomy" id="1230905"/>
    <lineage>
        <taxon>Eukaryota</taxon>
        <taxon>Fungi</taxon>
        <taxon>Dikarya</taxon>
        <taxon>Ascomycota</taxon>
        <taxon>Saccharomycotina</taxon>
        <taxon>Saccharomycetes</taxon>
        <taxon>Saccharomycetales</taxon>
        <taxon>Saccharomycetaceae</taxon>
        <taxon>Lachancea</taxon>
    </lineage>
</organism>
<dbReference type="PANTHER" id="PTHR12197">
    <property type="entry name" value="HISTONE-LYSINE N-METHYLTRANSFERASE SMYD"/>
    <property type="match status" value="1"/>
</dbReference>
<dbReference type="InterPro" id="IPR050869">
    <property type="entry name" value="H3K4_H4K5_MeTrfase"/>
</dbReference>
<dbReference type="PROSITE" id="PS50280">
    <property type="entry name" value="SET"/>
    <property type="match status" value="1"/>
</dbReference>
<dbReference type="EMBL" id="LT598467">
    <property type="protein sequence ID" value="SCU95823.1"/>
    <property type="molecule type" value="Genomic_DNA"/>
</dbReference>
<gene>
    <name evidence="2" type="ORF">LAMI_0F03950G</name>
</gene>
<dbReference type="SMART" id="SM00317">
    <property type="entry name" value="SET"/>
    <property type="match status" value="1"/>
</dbReference>
<evidence type="ECO:0000259" key="1">
    <source>
        <dbReference type="PROSITE" id="PS50280"/>
    </source>
</evidence>
<dbReference type="Gene3D" id="2.170.270.10">
    <property type="entry name" value="SET domain"/>
    <property type="match status" value="1"/>
</dbReference>
<dbReference type="OrthoDB" id="1028014at2759"/>
<dbReference type="AlphaFoldDB" id="A0A1G4JXI8"/>
<dbReference type="PANTHER" id="PTHR12197:SF294">
    <property type="entry name" value="POTENTIAL PROTEIN LYSINE METHYLTRANSFERASE SET6"/>
    <property type="match status" value="1"/>
</dbReference>
<name>A0A1G4JXI8_9SACH</name>
<dbReference type="Proteomes" id="UP000191024">
    <property type="component" value="Chromosome F"/>
</dbReference>
<accession>A0A1G4JXI8</accession>
<dbReference type="STRING" id="1230905.A0A1G4JXI8"/>
<sequence>MTPSPEGLHLSGFFAVRQTNYGGRACFAQRNISRGTIILESKEPVGCTVCYDFRKEVCHRCFHYEGGNTMKFKLSAEDLQAFVIKIYPSGKEMETLLKKGSFLGAGLWFCSDLCRRDFLTLRDVSVLLISFEKLLRLFQSQNKARAAQKSEETGADPIAADINKHIEQRWSQIETEWIPRLSKLKDTRQQMEAPILTEEEYISVRFVIDTLWRIRADNLKKELCTRNQAFECLQSNEISKIRRAPSLLMSQIKIFQTLYIILPFELKSFLTSTLFRHIIGADYANSFGIWELGLQSDARELLGYWMIPEASFFNHSCAPNVDKRRIGNTLHFVTNKDINANEQLCIDYSGILDLDVKERQKSFSENWFFNCTCDRCSLELKAV</sequence>
<evidence type="ECO:0000313" key="3">
    <source>
        <dbReference type="Proteomes" id="UP000191024"/>
    </source>
</evidence>
<protein>
    <submittedName>
        <fullName evidence="2">LAMI_0F03950g1_1</fullName>
    </submittedName>
</protein>
<reference evidence="3" key="1">
    <citation type="submission" date="2016-03" db="EMBL/GenBank/DDBJ databases">
        <authorList>
            <person name="Devillers H."/>
        </authorList>
    </citation>
    <scope>NUCLEOTIDE SEQUENCE [LARGE SCALE GENOMIC DNA]</scope>
</reference>
<dbReference type="GO" id="GO:0005634">
    <property type="term" value="C:nucleus"/>
    <property type="evidence" value="ECO:0007669"/>
    <property type="project" value="TreeGrafter"/>
</dbReference>
<dbReference type="CDD" id="cd20071">
    <property type="entry name" value="SET_SMYD"/>
    <property type="match status" value="1"/>
</dbReference>
<evidence type="ECO:0000313" key="2">
    <source>
        <dbReference type="EMBL" id="SCU95823.1"/>
    </source>
</evidence>
<keyword evidence="3" id="KW-1185">Reference proteome</keyword>
<dbReference type="InterPro" id="IPR046341">
    <property type="entry name" value="SET_dom_sf"/>
</dbReference>
<feature type="domain" description="SET" evidence="1">
    <location>
        <begin position="6"/>
        <end position="349"/>
    </location>
</feature>